<proteinExistence type="predicted"/>
<dbReference type="InterPro" id="IPR051337">
    <property type="entry name" value="OPA_Antiporter"/>
</dbReference>
<feature type="transmembrane region" description="Helical" evidence="5">
    <location>
        <begin position="120"/>
        <end position="140"/>
    </location>
</feature>
<keyword evidence="4 5" id="KW-0472">Membrane</keyword>
<dbReference type="PANTHER" id="PTHR43826">
    <property type="entry name" value="GLUCOSE-6-PHOSPHATE EXCHANGER SLC37A4"/>
    <property type="match status" value="1"/>
</dbReference>
<evidence type="ECO:0000256" key="5">
    <source>
        <dbReference type="SAM" id="Phobius"/>
    </source>
</evidence>
<dbReference type="OrthoDB" id="8596007at2"/>
<accession>A0A318MMC7</accession>
<comment type="subcellular location">
    <subcellularLocation>
        <location evidence="1">Cell membrane</location>
        <topology evidence="1">Multi-pass membrane protein</topology>
    </subcellularLocation>
</comment>
<evidence type="ECO:0000256" key="2">
    <source>
        <dbReference type="ARBA" id="ARBA00022692"/>
    </source>
</evidence>
<dbReference type="InterPro" id="IPR011701">
    <property type="entry name" value="MFS"/>
</dbReference>
<name>A0A318MMC7_9BIFI</name>
<dbReference type="RefSeq" id="WP_110412233.1">
    <property type="nucleotide sequence ID" value="NZ_QGLK01000001.1"/>
</dbReference>
<gene>
    <name evidence="7" type="ORF">DKK74_00050</name>
</gene>
<comment type="caution">
    <text evidence="7">The sequence shown here is derived from an EMBL/GenBank/DDBJ whole genome shotgun (WGS) entry which is preliminary data.</text>
</comment>
<dbReference type="InterPro" id="IPR000849">
    <property type="entry name" value="Sugar_P_transporter"/>
</dbReference>
<keyword evidence="3 5" id="KW-1133">Transmembrane helix</keyword>
<dbReference type="SUPFAM" id="SSF103473">
    <property type="entry name" value="MFS general substrate transporter"/>
    <property type="match status" value="1"/>
</dbReference>
<dbReference type="GO" id="GO:0035435">
    <property type="term" value="P:phosphate ion transmembrane transport"/>
    <property type="evidence" value="ECO:0007669"/>
    <property type="project" value="TreeGrafter"/>
</dbReference>
<feature type="transmembrane region" description="Helical" evidence="5">
    <location>
        <begin position="259"/>
        <end position="278"/>
    </location>
</feature>
<dbReference type="GO" id="GO:0005886">
    <property type="term" value="C:plasma membrane"/>
    <property type="evidence" value="ECO:0007669"/>
    <property type="project" value="UniProtKB-SubCell"/>
</dbReference>
<feature type="transmembrane region" description="Helical" evidence="5">
    <location>
        <begin position="161"/>
        <end position="182"/>
    </location>
</feature>
<dbReference type="InterPro" id="IPR020846">
    <property type="entry name" value="MFS_dom"/>
</dbReference>
<reference evidence="7 8" key="1">
    <citation type="submission" date="2018-05" db="EMBL/GenBank/DDBJ databases">
        <title>Reference genomes for bee gut microbiota database.</title>
        <authorList>
            <person name="Ellegaard K.M."/>
        </authorList>
    </citation>
    <scope>NUCLEOTIDE SEQUENCE [LARGE SCALE GENOMIC DNA]</scope>
    <source>
        <strain evidence="7 8">ESL0199</strain>
    </source>
</reference>
<feature type="transmembrane region" description="Helical" evidence="5">
    <location>
        <begin position="328"/>
        <end position="345"/>
    </location>
</feature>
<evidence type="ECO:0000256" key="1">
    <source>
        <dbReference type="ARBA" id="ARBA00004651"/>
    </source>
</evidence>
<evidence type="ECO:0000259" key="6">
    <source>
        <dbReference type="PROSITE" id="PS50850"/>
    </source>
</evidence>
<dbReference type="InterPro" id="IPR036259">
    <property type="entry name" value="MFS_trans_sf"/>
</dbReference>
<feature type="transmembrane region" description="Helical" evidence="5">
    <location>
        <begin position="298"/>
        <end position="316"/>
    </location>
</feature>
<dbReference type="Proteomes" id="UP000248128">
    <property type="component" value="Unassembled WGS sequence"/>
</dbReference>
<feature type="transmembrane region" description="Helical" evidence="5">
    <location>
        <begin position="65"/>
        <end position="84"/>
    </location>
</feature>
<dbReference type="GO" id="GO:0061513">
    <property type="term" value="F:glucose 6-phosphate:phosphate antiporter activity"/>
    <property type="evidence" value="ECO:0007669"/>
    <property type="project" value="TreeGrafter"/>
</dbReference>
<evidence type="ECO:0000256" key="4">
    <source>
        <dbReference type="ARBA" id="ARBA00023136"/>
    </source>
</evidence>
<keyword evidence="2 5" id="KW-0812">Transmembrane</keyword>
<sequence length="452" mass="49288">MFAFLKPAPPAKVKVPEKKIPATYRSYRIRVFFSIYLGYAGYYIIRSNFSVASPYLKRNYGFTTADIGLITLCLAVSYGISKFVMGMLSDKSNPRYYIATGLVLSALLNLIFGATASKGVMMVLMVLLGIFQGMGAPAAHKSLSNWWAEKERGSFVSMWNTSHNLGSGTVAPIVGVALAAFGPHMWKSIFFVPSIISLIMALLVVLLGADTPESVGLPPIQEYKAEEYEGEKIDAAKLQTHSDLSIVQIFLRYVASNPYIWVLALSNAFVYILRYGVLNWIPIYLNEAKGFSLAQARSSFALFEYAAIPGTILIGWMSDHFFHGKRAGMAAGLMALLGVVFLGYWASSDLWAIDLEIALMGIFVYGPQMLIAALTIDLAPRFAIGSTTGFVGLFGYIFGEATASYGIGSLVGKSGWNVGFGIIAVSALLGIICFLILTRAERYKTARVVETH</sequence>
<dbReference type="Gene3D" id="1.20.1250.20">
    <property type="entry name" value="MFS general substrate transporter like domains"/>
    <property type="match status" value="2"/>
</dbReference>
<feature type="transmembrane region" description="Helical" evidence="5">
    <location>
        <begin position="27"/>
        <end position="45"/>
    </location>
</feature>
<protein>
    <submittedName>
        <fullName evidence="7">MFS transporter</fullName>
    </submittedName>
</protein>
<dbReference type="AlphaFoldDB" id="A0A318MMC7"/>
<feature type="transmembrane region" description="Helical" evidence="5">
    <location>
        <begin position="96"/>
        <end position="114"/>
    </location>
</feature>
<dbReference type="CDD" id="cd17345">
    <property type="entry name" value="MFS_GlpT"/>
    <property type="match status" value="1"/>
</dbReference>
<dbReference type="EMBL" id="QGLK01000001">
    <property type="protein sequence ID" value="PXY89325.1"/>
    <property type="molecule type" value="Genomic_DNA"/>
</dbReference>
<organism evidence="7 8">
    <name type="scientific">Bifidobacterium asteroides</name>
    <dbReference type="NCBI Taxonomy" id="1684"/>
    <lineage>
        <taxon>Bacteria</taxon>
        <taxon>Bacillati</taxon>
        <taxon>Actinomycetota</taxon>
        <taxon>Actinomycetes</taxon>
        <taxon>Bifidobacteriales</taxon>
        <taxon>Bifidobacteriaceae</taxon>
        <taxon>Bifidobacterium</taxon>
    </lineage>
</organism>
<dbReference type="PANTHER" id="PTHR43826:SF6">
    <property type="entry name" value="GLYCEROL-3-PHOSPHATE TRANSPORTER"/>
    <property type="match status" value="1"/>
</dbReference>
<evidence type="ECO:0000313" key="8">
    <source>
        <dbReference type="Proteomes" id="UP000248128"/>
    </source>
</evidence>
<dbReference type="PIRSF" id="PIRSF002808">
    <property type="entry name" value="Hexose_phosphate_transp"/>
    <property type="match status" value="1"/>
</dbReference>
<feature type="transmembrane region" description="Helical" evidence="5">
    <location>
        <begin position="188"/>
        <end position="209"/>
    </location>
</feature>
<dbReference type="Pfam" id="PF07690">
    <property type="entry name" value="MFS_1"/>
    <property type="match status" value="1"/>
</dbReference>
<dbReference type="PROSITE" id="PS50850">
    <property type="entry name" value="MFS"/>
    <property type="match status" value="1"/>
</dbReference>
<evidence type="ECO:0000313" key="7">
    <source>
        <dbReference type="EMBL" id="PXY89325.1"/>
    </source>
</evidence>
<feature type="domain" description="Major facilitator superfamily (MFS) profile" evidence="6">
    <location>
        <begin position="27"/>
        <end position="442"/>
    </location>
</feature>
<feature type="transmembrane region" description="Helical" evidence="5">
    <location>
        <begin position="418"/>
        <end position="437"/>
    </location>
</feature>
<evidence type="ECO:0000256" key="3">
    <source>
        <dbReference type="ARBA" id="ARBA00022989"/>
    </source>
</evidence>
<feature type="transmembrane region" description="Helical" evidence="5">
    <location>
        <begin position="357"/>
        <end position="375"/>
    </location>
</feature>